<name>A0A7W9ZIZ9_NOVIT</name>
<accession>A0A7W9ZIZ9</accession>
<sequence>MTAAAPRLSPSVTHIDTWLFDLDNTLYPASSSVFPQIDAKMKAFIGSFLGLSPEEAFALQKKYYRDYGTTLRGLMLNHGLEPDAFLDYVHDVDHSALDHDAALRAAIAALPGRRLVFTNGTVKHADRVLEKLGLEDLFEGTFDIRAADFIPKPQRQTYDRLIATYGIDPTRTAFFEDSHINLKTAAELGMTTVLVRSGPDHAPLSQVDPAELAGYCHHITDDLAVWLADALADLGLSPA</sequence>
<dbReference type="InterPro" id="IPR010237">
    <property type="entry name" value="Pyr-5-nucltdase"/>
</dbReference>
<gene>
    <name evidence="1" type="ORF">FHS48_002921</name>
</gene>
<dbReference type="EMBL" id="JACIIX010000011">
    <property type="protein sequence ID" value="MBB6211482.1"/>
    <property type="molecule type" value="Genomic_DNA"/>
</dbReference>
<dbReference type="InterPro" id="IPR036412">
    <property type="entry name" value="HAD-like_sf"/>
</dbReference>
<dbReference type="PANTHER" id="PTHR12725:SF117">
    <property type="entry name" value="HALOACID DEHALOGENASE-LIKE HYDROLASE"/>
    <property type="match status" value="1"/>
</dbReference>
<dbReference type="Proteomes" id="UP000544872">
    <property type="component" value="Unassembled WGS sequence"/>
</dbReference>
<dbReference type="InterPro" id="IPR023214">
    <property type="entry name" value="HAD_sf"/>
</dbReference>
<dbReference type="Gene3D" id="1.10.150.450">
    <property type="match status" value="1"/>
</dbReference>
<evidence type="ECO:0000313" key="2">
    <source>
        <dbReference type="Proteomes" id="UP000544872"/>
    </source>
</evidence>
<dbReference type="Pfam" id="PF00702">
    <property type="entry name" value="Hydrolase"/>
    <property type="match status" value="1"/>
</dbReference>
<dbReference type="GO" id="GO:0016787">
    <property type="term" value="F:hydrolase activity"/>
    <property type="evidence" value="ECO:0007669"/>
    <property type="project" value="UniProtKB-KW"/>
</dbReference>
<organism evidence="1 2">
    <name type="scientific">Novispirillum itersonii</name>
    <name type="common">Aquaspirillum itersonii</name>
    <dbReference type="NCBI Taxonomy" id="189"/>
    <lineage>
        <taxon>Bacteria</taxon>
        <taxon>Pseudomonadati</taxon>
        <taxon>Pseudomonadota</taxon>
        <taxon>Alphaproteobacteria</taxon>
        <taxon>Rhodospirillales</taxon>
        <taxon>Novispirillaceae</taxon>
        <taxon>Novispirillum</taxon>
    </lineage>
</organism>
<proteinExistence type="predicted"/>
<keyword evidence="1" id="KW-0378">Hydrolase</keyword>
<dbReference type="AlphaFoldDB" id="A0A7W9ZIZ9"/>
<dbReference type="RefSeq" id="WP_184264289.1">
    <property type="nucleotide sequence ID" value="NZ_JACIIX010000011.1"/>
</dbReference>
<comment type="caution">
    <text evidence="1">The sequence shown here is derived from an EMBL/GenBank/DDBJ whole genome shotgun (WGS) entry which is preliminary data.</text>
</comment>
<dbReference type="SFLD" id="SFLDG01129">
    <property type="entry name" value="C1.5:_HAD__Beta-PGM__Phosphata"/>
    <property type="match status" value="1"/>
</dbReference>
<protein>
    <submittedName>
        <fullName evidence="1">Putative hydrolase of the HAD superfamily</fullName>
    </submittedName>
</protein>
<dbReference type="NCBIfam" id="TIGR01509">
    <property type="entry name" value="HAD-SF-IA-v3"/>
    <property type="match status" value="1"/>
</dbReference>
<dbReference type="SFLD" id="SFLDS00003">
    <property type="entry name" value="Haloacid_Dehalogenase"/>
    <property type="match status" value="1"/>
</dbReference>
<keyword evidence="2" id="KW-1185">Reference proteome</keyword>
<dbReference type="SFLD" id="SFLDG01132">
    <property type="entry name" value="C1.5.3:_5'-Nucleotidase_Like"/>
    <property type="match status" value="1"/>
</dbReference>
<reference evidence="1 2" key="1">
    <citation type="submission" date="2020-08" db="EMBL/GenBank/DDBJ databases">
        <title>Genomic Encyclopedia of Type Strains, Phase IV (KMG-IV): sequencing the most valuable type-strain genomes for metagenomic binning, comparative biology and taxonomic classification.</title>
        <authorList>
            <person name="Goeker M."/>
        </authorList>
    </citation>
    <scope>NUCLEOTIDE SEQUENCE [LARGE SCALE GENOMIC DNA]</scope>
    <source>
        <strain evidence="1 2">DSM 11590</strain>
    </source>
</reference>
<dbReference type="SUPFAM" id="SSF56784">
    <property type="entry name" value="HAD-like"/>
    <property type="match status" value="1"/>
</dbReference>
<dbReference type="Gene3D" id="3.40.50.1000">
    <property type="entry name" value="HAD superfamily/HAD-like"/>
    <property type="match status" value="1"/>
</dbReference>
<dbReference type="InterPro" id="IPR006439">
    <property type="entry name" value="HAD-SF_hydro_IA"/>
</dbReference>
<evidence type="ECO:0000313" key="1">
    <source>
        <dbReference type="EMBL" id="MBB6211482.1"/>
    </source>
</evidence>
<dbReference type="PANTHER" id="PTHR12725">
    <property type="entry name" value="HALOACID DEHALOGENASE-LIKE HYDROLASE"/>
    <property type="match status" value="1"/>
</dbReference>
<dbReference type="NCBIfam" id="TIGR01993">
    <property type="entry name" value="Pyr-5-nucltdase"/>
    <property type="match status" value="1"/>
</dbReference>
<dbReference type="CDD" id="cd02604">
    <property type="entry name" value="HAD_5NT"/>
    <property type="match status" value="1"/>
</dbReference>